<keyword evidence="3 4" id="KW-0067">ATP-binding</keyword>
<feature type="domain" description="Cobalamin adenosyltransferase-like" evidence="5">
    <location>
        <begin position="8"/>
        <end position="163"/>
    </location>
</feature>
<comment type="catalytic activity">
    <reaction evidence="4">
        <text>2 cob(II)yrinate a,c diamide + reduced [electron-transfer flavoprotein] + 2 ATP = 2 adenosylcob(III)yrinate a,c-diamide + 2 triphosphate + oxidized [electron-transfer flavoprotein] + 3 H(+)</text>
        <dbReference type="Rhea" id="RHEA:11528"/>
        <dbReference type="Rhea" id="RHEA-COMP:10685"/>
        <dbReference type="Rhea" id="RHEA-COMP:10686"/>
        <dbReference type="ChEBI" id="CHEBI:15378"/>
        <dbReference type="ChEBI" id="CHEBI:18036"/>
        <dbReference type="ChEBI" id="CHEBI:30616"/>
        <dbReference type="ChEBI" id="CHEBI:57692"/>
        <dbReference type="ChEBI" id="CHEBI:58307"/>
        <dbReference type="ChEBI" id="CHEBI:58503"/>
        <dbReference type="ChEBI" id="CHEBI:58537"/>
        <dbReference type="EC" id="2.5.1.17"/>
    </reaction>
</comment>
<name>A0A9Q7AL02_9BACT</name>
<dbReference type="PANTHER" id="PTHR12213:SF0">
    <property type="entry name" value="CORRINOID ADENOSYLTRANSFERASE MMAB"/>
    <property type="match status" value="1"/>
</dbReference>
<comment type="pathway">
    <text evidence="4">Cofactor biosynthesis; adenosylcobalamin biosynthesis; adenosylcobalamin from cob(II)yrinate a,c-diamide: step 2/7.</text>
</comment>
<dbReference type="InterPro" id="IPR016030">
    <property type="entry name" value="CblAdoTrfase-like"/>
</dbReference>
<reference evidence="7" key="1">
    <citation type="submission" date="2021-04" db="EMBL/GenBank/DDBJ databases">
        <title>A novel Synergistetes isolate from a pyrite-forming mixed culture.</title>
        <authorList>
            <person name="Bunk B."/>
            <person name="Sproer C."/>
            <person name="Spring S."/>
            <person name="Pester M."/>
        </authorList>
    </citation>
    <scope>NUCLEOTIDE SEQUENCE [LARGE SCALE GENOMIC DNA]</scope>
    <source>
        <strain evidence="7">J.5.4.2-T.3.5.2</strain>
    </source>
</reference>
<evidence type="ECO:0000313" key="6">
    <source>
        <dbReference type="EMBL" id="QTX33425.1"/>
    </source>
</evidence>
<evidence type="ECO:0000259" key="5">
    <source>
        <dbReference type="Pfam" id="PF01923"/>
    </source>
</evidence>
<dbReference type="NCBIfam" id="TIGR00636">
    <property type="entry name" value="PduO_Nterm"/>
    <property type="match status" value="1"/>
</dbReference>
<keyword evidence="7" id="KW-1185">Reference proteome</keyword>
<comment type="similarity">
    <text evidence="4">Belongs to the Cob(I)alamin adenosyltransferase family.</text>
</comment>
<keyword evidence="4" id="KW-0169">Cobalamin biosynthesis</keyword>
<organism evidence="6 7">
    <name type="scientific">Aminithiophilus ramosus</name>
    <dbReference type="NCBI Taxonomy" id="3029084"/>
    <lineage>
        <taxon>Bacteria</taxon>
        <taxon>Thermotogati</taxon>
        <taxon>Synergistota</taxon>
        <taxon>Synergistia</taxon>
        <taxon>Synergistales</taxon>
        <taxon>Aminithiophilaceae</taxon>
        <taxon>Aminithiophilus</taxon>
    </lineage>
</organism>
<comment type="catalytic activity">
    <reaction evidence="4">
        <text>2 cob(II)alamin + reduced [electron-transfer flavoprotein] + 2 ATP = 2 adenosylcob(III)alamin + 2 triphosphate + oxidized [electron-transfer flavoprotein] + 3 H(+)</text>
        <dbReference type="Rhea" id="RHEA:28671"/>
        <dbReference type="Rhea" id="RHEA-COMP:10685"/>
        <dbReference type="Rhea" id="RHEA-COMP:10686"/>
        <dbReference type="ChEBI" id="CHEBI:15378"/>
        <dbReference type="ChEBI" id="CHEBI:16304"/>
        <dbReference type="ChEBI" id="CHEBI:18036"/>
        <dbReference type="ChEBI" id="CHEBI:18408"/>
        <dbReference type="ChEBI" id="CHEBI:30616"/>
        <dbReference type="ChEBI" id="CHEBI:57692"/>
        <dbReference type="ChEBI" id="CHEBI:58307"/>
        <dbReference type="EC" id="2.5.1.17"/>
    </reaction>
</comment>
<evidence type="ECO:0000256" key="3">
    <source>
        <dbReference type="ARBA" id="ARBA00022840"/>
    </source>
</evidence>
<keyword evidence="2 4" id="KW-0547">Nucleotide-binding</keyword>
<evidence type="ECO:0000256" key="1">
    <source>
        <dbReference type="ARBA" id="ARBA00022679"/>
    </source>
</evidence>
<dbReference type="EMBL" id="CP072943">
    <property type="protein sequence ID" value="QTX33425.1"/>
    <property type="molecule type" value="Genomic_DNA"/>
</dbReference>
<dbReference type="Gene3D" id="1.20.1200.10">
    <property type="entry name" value="Cobalamin adenosyltransferase-like"/>
    <property type="match status" value="1"/>
</dbReference>
<evidence type="ECO:0000256" key="2">
    <source>
        <dbReference type="ARBA" id="ARBA00022741"/>
    </source>
</evidence>
<dbReference type="KEGG" id="aram:KAR29_06020"/>
<dbReference type="InterPro" id="IPR029499">
    <property type="entry name" value="PduO-typ"/>
</dbReference>
<dbReference type="GO" id="GO:0009236">
    <property type="term" value="P:cobalamin biosynthetic process"/>
    <property type="evidence" value="ECO:0007669"/>
    <property type="project" value="UniProtKB-UniRule"/>
</dbReference>
<protein>
    <recommendedName>
        <fullName evidence="4">Corrinoid adenosyltransferase</fullName>
        <ecNumber evidence="4">2.5.1.17</ecNumber>
    </recommendedName>
    <alternativeName>
        <fullName evidence="4">Cob(II)alamin adenosyltransferase</fullName>
    </alternativeName>
    <alternativeName>
        <fullName evidence="4">Cob(II)yrinic acid a,c-diamide adenosyltransferase</fullName>
    </alternativeName>
    <alternativeName>
        <fullName evidence="4">Cobinamide/cobalamin adenosyltransferase</fullName>
    </alternativeName>
</protein>
<evidence type="ECO:0000256" key="4">
    <source>
        <dbReference type="RuleBase" id="RU366026"/>
    </source>
</evidence>
<dbReference type="GO" id="GO:0005524">
    <property type="term" value="F:ATP binding"/>
    <property type="evidence" value="ECO:0007669"/>
    <property type="project" value="UniProtKB-UniRule"/>
</dbReference>
<dbReference type="InterPro" id="IPR036451">
    <property type="entry name" value="CblAdoTrfase-like_sf"/>
</dbReference>
<gene>
    <name evidence="6" type="ORF">KAR29_06020</name>
</gene>
<dbReference type="SUPFAM" id="SSF89028">
    <property type="entry name" value="Cobalamin adenosyltransferase-like"/>
    <property type="match status" value="1"/>
</dbReference>
<proteinExistence type="inferred from homology"/>
<keyword evidence="1 4" id="KW-0808">Transferase</keyword>
<dbReference type="Proteomes" id="UP000671879">
    <property type="component" value="Chromosome"/>
</dbReference>
<dbReference type="PANTHER" id="PTHR12213">
    <property type="entry name" value="CORRINOID ADENOSYLTRANSFERASE"/>
    <property type="match status" value="1"/>
</dbReference>
<dbReference type="GO" id="GO:0008817">
    <property type="term" value="F:corrinoid adenosyltransferase activity"/>
    <property type="evidence" value="ECO:0007669"/>
    <property type="project" value="UniProtKB-UniRule"/>
</dbReference>
<dbReference type="RefSeq" id="WP_274374711.1">
    <property type="nucleotide sequence ID" value="NZ_CP072943.1"/>
</dbReference>
<sequence>MSDKEIWITTRGGDRGKTSLGDGTRVDKDHPRVELYGTIDECQAALGLARATACAPELAESILELETDLYGVMGYLALYPGQKEPDAEKLDAIVLKVKNIVGTRFQFVRPGDSPSGAALHMARTVARRAERAAVALFRTEELDERAYAYINRLSDAIYALSLWTDHVCRAGGN</sequence>
<dbReference type="AlphaFoldDB" id="A0A9Q7AL02"/>
<accession>A0A9Q7AL02</accession>
<dbReference type="EC" id="2.5.1.17" evidence="4"/>
<dbReference type="Pfam" id="PF01923">
    <property type="entry name" value="Cob_adeno_trans"/>
    <property type="match status" value="1"/>
</dbReference>
<evidence type="ECO:0000313" key="7">
    <source>
        <dbReference type="Proteomes" id="UP000671879"/>
    </source>
</evidence>